<dbReference type="OrthoDB" id="9793626at2"/>
<dbReference type="InterPro" id="IPR006139">
    <property type="entry name" value="D-isomer_2_OHA_DH_cat_dom"/>
</dbReference>
<dbReference type="GO" id="GO:0030267">
    <property type="term" value="F:glyoxylate reductase (NADPH) activity"/>
    <property type="evidence" value="ECO:0007669"/>
    <property type="project" value="TreeGrafter"/>
</dbReference>
<keyword evidence="3" id="KW-0520">NAD</keyword>
<evidence type="ECO:0000256" key="3">
    <source>
        <dbReference type="ARBA" id="ARBA00023027"/>
    </source>
</evidence>
<sequence>MPRPRILVTRKLPPAVEARAQRDYEALLNTDDCLLNRDELVARAQGAEGLLATVTDRLDAALVAALPVSIRIISTFSVGYDHIDIPAATARGIAVTNTPDVLTDATAEIALLLMLGAARGATPAISALREGRWNNWAPTGMLGIELAGKRLGILGLGRIGRATAARARAFGMEIHYHSRRRVSPELEAGATYHADPAALFRVSDVLSIHCASTPETRCLVNRDTLALLPPNAIVVNTARGDIVNDDALIEALSSGRIAAAGLDVFNNEPNFHPGYLALSNAFLLPHLGSATLETRNAMGFRALDNLDAFFAGRPPSDLVAG</sequence>
<dbReference type="PANTHER" id="PTHR10996:SF283">
    <property type="entry name" value="GLYOXYLATE_HYDROXYPYRUVATE REDUCTASE B"/>
    <property type="match status" value="1"/>
</dbReference>
<evidence type="ECO:0000259" key="5">
    <source>
        <dbReference type="Pfam" id="PF00389"/>
    </source>
</evidence>
<keyword evidence="2 4" id="KW-0560">Oxidoreductase</keyword>
<gene>
    <name evidence="7" type="ordered locus">Plav_2807</name>
</gene>
<dbReference type="FunFam" id="3.40.50.720:FF:000203">
    <property type="entry name" value="D-3-phosphoglycerate dehydrogenase (SerA)"/>
    <property type="match status" value="1"/>
</dbReference>
<dbReference type="STRING" id="402881.Plav_2807"/>
<dbReference type="PANTHER" id="PTHR10996">
    <property type="entry name" value="2-HYDROXYACID DEHYDROGENASE-RELATED"/>
    <property type="match status" value="1"/>
</dbReference>
<dbReference type="InterPro" id="IPR036291">
    <property type="entry name" value="NAD(P)-bd_dom_sf"/>
</dbReference>
<dbReference type="EC" id="1.1.1.26" evidence="7"/>
<dbReference type="CDD" id="cd05301">
    <property type="entry name" value="GDH"/>
    <property type="match status" value="1"/>
</dbReference>
<name>A7HWY2_PARL1</name>
<dbReference type="AlphaFoldDB" id="A7HWY2"/>
<dbReference type="PROSITE" id="PS00065">
    <property type="entry name" value="D_2_HYDROXYACID_DH_1"/>
    <property type="match status" value="1"/>
</dbReference>
<dbReference type="GO" id="GO:0051287">
    <property type="term" value="F:NAD binding"/>
    <property type="evidence" value="ECO:0007669"/>
    <property type="project" value="InterPro"/>
</dbReference>
<dbReference type="Proteomes" id="UP000006377">
    <property type="component" value="Chromosome"/>
</dbReference>
<dbReference type="EMBL" id="CP000774">
    <property type="protein sequence ID" value="ABS64415.1"/>
    <property type="molecule type" value="Genomic_DNA"/>
</dbReference>
<evidence type="ECO:0000256" key="4">
    <source>
        <dbReference type="RuleBase" id="RU003719"/>
    </source>
</evidence>
<organism evidence="7 8">
    <name type="scientific">Parvibaculum lavamentivorans (strain DS-1 / DSM 13023 / NCIMB 13966)</name>
    <dbReference type="NCBI Taxonomy" id="402881"/>
    <lineage>
        <taxon>Bacteria</taxon>
        <taxon>Pseudomonadati</taxon>
        <taxon>Pseudomonadota</taxon>
        <taxon>Alphaproteobacteria</taxon>
        <taxon>Hyphomicrobiales</taxon>
        <taxon>Parvibaculaceae</taxon>
        <taxon>Parvibaculum</taxon>
    </lineage>
</organism>
<dbReference type="InterPro" id="IPR029752">
    <property type="entry name" value="D-isomer_DH_CS1"/>
</dbReference>
<comment type="similarity">
    <text evidence="1 4">Belongs to the D-isomer specific 2-hydroxyacid dehydrogenase family.</text>
</comment>
<protein>
    <submittedName>
        <fullName evidence="7">Glyoxylate reductase</fullName>
        <ecNumber evidence="7">1.1.1.26</ecNumber>
    </submittedName>
</protein>
<dbReference type="InterPro" id="IPR006140">
    <property type="entry name" value="D-isomer_DH_NAD-bd"/>
</dbReference>
<dbReference type="GO" id="GO:0016618">
    <property type="term" value="F:hydroxypyruvate reductase [NAD(P)H] activity"/>
    <property type="evidence" value="ECO:0007669"/>
    <property type="project" value="TreeGrafter"/>
</dbReference>
<proteinExistence type="inferred from homology"/>
<feature type="domain" description="D-isomer specific 2-hydroxyacid dehydrogenase NAD-binding" evidence="6">
    <location>
        <begin position="112"/>
        <end position="288"/>
    </location>
</feature>
<dbReference type="SUPFAM" id="SSF52283">
    <property type="entry name" value="Formate/glycerate dehydrogenase catalytic domain-like"/>
    <property type="match status" value="1"/>
</dbReference>
<dbReference type="eggNOG" id="COG1052">
    <property type="taxonomic scope" value="Bacteria"/>
</dbReference>
<dbReference type="Pfam" id="PF00389">
    <property type="entry name" value="2-Hacid_dh"/>
    <property type="match status" value="1"/>
</dbReference>
<evidence type="ECO:0000256" key="1">
    <source>
        <dbReference type="ARBA" id="ARBA00005854"/>
    </source>
</evidence>
<evidence type="ECO:0000259" key="6">
    <source>
        <dbReference type="Pfam" id="PF02826"/>
    </source>
</evidence>
<dbReference type="Gene3D" id="3.40.50.720">
    <property type="entry name" value="NAD(P)-binding Rossmann-like Domain"/>
    <property type="match status" value="2"/>
</dbReference>
<feature type="domain" description="D-isomer specific 2-hydroxyacid dehydrogenase catalytic" evidence="5">
    <location>
        <begin position="6"/>
        <end position="319"/>
    </location>
</feature>
<dbReference type="RefSeq" id="WP_012111730.1">
    <property type="nucleotide sequence ID" value="NC_009719.1"/>
</dbReference>
<evidence type="ECO:0000313" key="7">
    <source>
        <dbReference type="EMBL" id="ABS64415.1"/>
    </source>
</evidence>
<dbReference type="InterPro" id="IPR029753">
    <property type="entry name" value="D-isomer_DH_CS"/>
</dbReference>
<dbReference type="GO" id="GO:0047964">
    <property type="term" value="F:glyoxylate reductase (NADH) activity"/>
    <property type="evidence" value="ECO:0007669"/>
    <property type="project" value="UniProtKB-EC"/>
</dbReference>
<evidence type="ECO:0000256" key="2">
    <source>
        <dbReference type="ARBA" id="ARBA00023002"/>
    </source>
</evidence>
<accession>A7HWY2</accession>
<dbReference type="GO" id="GO:0005829">
    <property type="term" value="C:cytosol"/>
    <property type="evidence" value="ECO:0007669"/>
    <property type="project" value="TreeGrafter"/>
</dbReference>
<dbReference type="HOGENOM" id="CLU_019796_1_2_5"/>
<dbReference type="Pfam" id="PF02826">
    <property type="entry name" value="2-Hacid_dh_C"/>
    <property type="match status" value="1"/>
</dbReference>
<keyword evidence="8" id="KW-1185">Reference proteome</keyword>
<evidence type="ECO:0000313" key="8">
    <source>
        <dbReference type="Proteomes" id="UP000006377"/>
    </source>
</evidence>
<dbReference type="SUPFAM" id="SSF51735">
    <property type="entry name" value="NAD(P)-binding Rossmann-fold domains"/>
    <property type="match status" value="1"/>
</dbReference>
<dbReference type="KEGG" id="pla:Plav_2807"/>
<dbReference type="PROSITE" id="PS00671">
    <property type="entry name" value="D_2_HYDROXYACID_DH_3"/>
    <property type="match status" value="1"/>
</dbReference>
<reference evidence="7 8" key="1">
    <citation type="journal article" date="2011" name="Stand. Genomic Sci.">
        <title>Complete genome sequence of Parvibaculum lavamentivorans type strain (DS-1(T)).</title>
        <authorList>
            <person name="Schleheck D."/>
            <person name="Weiss M."/>
            <person name="Pitluck S."/>
            <person name="Bruce D."/>
            <person name="Land M.L."/>
            <person name="Han S."/>
            <person name="Saunders E."/>
            <person name="Tapia R."/>
            <person name="Detter C."/>
            <person name="Brettin T."/>
            <person name="Han J."/>
            <person name="Woyke T."/>
            <person name="Goodwin L."/>
            <person name="Pennacchio L."/>
            <person name="Nolan M."/>
            <person name="Cook A.M."/>
            <person name="Kjelleberg S."/>
            <person name="Thomas T."/>
        </authorList>
    </citation>
    <scope>NUCLEOTIDE SEQUENCE [LARGE SCALE GENOMIC DNA]</scope>
    <source>
        <strain evidence="8">DS-1 / DSM 13023 / NCIMB 13966</strain>
    </source>
</reference>
<dbReference type="InterPro" id="IPR050223">
    <property type="entry name" value="D-isomer_2-hydroxyacid_DH"/>
</dbReference>